<dbReference type="InterPro" id="IPR029045">
    <property type="entry name" value="ClpP/crotonase-like_dom_sf"/>
</dbReference>
<dbReference type="PANTHER" id="PTHR11941">
    <property type="entry name" value="ENOYL-COA HYDRATASE-RELATED"/>
    <property type="match status" value="1"/>
</dbReference>
<dbReference type="InterPro" id="IPR001753">
    <property type="entry name" value="Enoyl-CoA_hydra/iso"/>
</dbReference>
<reference evidence="2" key="1">
    <citation type="submission" date="2018-05" db="EMBL/GenBank/DDBJ databases">
        <authorList>
            <person name="Lanie J.A."/>
            <person name="Ng W.-L."/>
            <person name="Kazmierczak K.M."/>
            <person name="Andrzejewski T.M."/>
            <person name="Davidsen T.M."/>
            <person name="Wayne K.J."/>
            <person name="Tettelin H."/>
            <person name="Glass J.I."/>
            <person name="Rusch D."/>
            <person name="Podicherti R."/>
            <person name="Tsui H.-C.T."/>
            <person name="Winkler M.E."/>
        </authorList>
    </citation>
    <scope>NUCLEOTIDE SEQUENCE</scope>
</reference>
<dbReference type="CDD" id="cd06558">
    <property type="entry name" value="crotonase-like"/>
    <property type="match status" value="1"/>
</dbReference>
<accession>A0A383BIP5</accession>
<dbReference type="AlphaFoldDB" id="A0A383BIP5"/>
<evidence type="ECO:0000256" key="1">
    <source>
        <dbReference type="ARBA" id="ARBA00005254"/>
    </source>
</evidence>
<dbReference type="Pfam" id="PF00378">
    <property type="entry name" value="ECH_1"/>
    <property type="match status" value="1"/>
</dbReference>
<sequence>MTNKFQTLILERHNDILLVFLNRPKVLNAITATMRAELHTVLSPVNDDPSIRAVVLTGTGDRAFCAGQDLQEAAAFNRSDAQEWMQQTKRTFTAIRDLDKPCVSAINGVAAGAGLQLALLCDLRVGHARTRMGQPEIKAGLASVLGSYLLSLYFGHARSSELS</sequence>
<evidence type="ECO:0008006" key="3">
    <source>
        <dbReference type="Google" id="ProtNLM"/>
    </source>
</evidence>
<dbReference type="EMBL" id="UINC01200419">
    <property type="protein sequence ID" value="SVE19298.1"/>
    <property type="molecule type" value="Genomic_DNA"/>
</dbReference>
<dbReference type="SUPFAM" id="SSF52096">
    <property type="entry name" value="ClpP/crotonase"/>
    <property type="match status" value="1"/>
</dbReference>
<name>A0A383BIP5_9ZZZZ</name>
<dbReference type="PANTHER" id="PTHR11941:SF54">
    <property type="entry name" value="ENOYL-COA HYDRATASE, MITOCHONDRIAL"/>
    <property type="match status" value="1"/>
</dbReference>
<proteinExistence type="inferred from homology"/>
<dbReference type="GO" id="GO:0006635">
    <property type="term" value="P:fatty acid beta-oxidation"/>
    <property type="evidence" value="ECO:0007669"/>
    <property type="project" value="TreeGrafter"/>
</dbReference>
<dbReference type="InterPro" id="IPR018376">
    <property type="entry name" value="Enoyl-CoA_hyd/isom_CS"/>
</dbReference>
<feature type="non-terminal residue" evidence="2">
    <location>
        <position position="163"/>
    </location>
</feature>
<evidence type="ECO:0000313" key="2">
    <source>
        <dbReference type="EMBL" id="SVE19298.1"/>
    </source>
</evidence>
<comment type="similarity">
    <text evidence="1">Belongs to the enoyl-CoA hydratase/isomerase family.</text>
</comment>
<organism evidence="2">
    <name type="scientific">marine metagenome</name>
    <dbReference type="NCBI Taxonomy" id="408172"/>
    <lineage>
        <taxon>unclassified sequences</taxon>
        <taxon>metagenomes</taxon>
        <taxon>ecological metagenomes</taxon>
    </lineage>
</organism>
<dbReference type="GO" id="GO:0003824">
    <property type="term" value="F:catalytic activity"/>
    <property type="evidence" value="ECO:0007669"/>
    <property type="project" value="InterPro"/>
</dbReference>
<dbReference type="Gene3D" id="3.90.226.10">
    <property type="entry name" value="2-enoyl-CoA Hydratase, Chain A, domain 1"/>
    <property type="match status" value="1"/>
</dbReference>
<gene>
    <name evidence="2" type="ORF">METZ01_LOCUS472152</name>
</gene>
<dbReference type="PROSITE" id="PS00166">
    <property type="entry name" value="ENOYL_COA_HYDRATASE"/>
    <property type="match status" value="1"/>
</dbReference>
<protein>
    <recommendedName>
        <fullName evidence="3">Enoyl-CoA hydratase/isomerase family protein</fullName>
    </recommendedName>
</protein>